<keyword evidence="1" id="KW-0472">Membrane</keyword>
<dbReference type="GeneID" id="36324803"/>
<evidence type="ECO:0000313" key="3">
    <source>
        <dbReference type="Proteomes" id="UP000194127"/>
    </source>
</evidence>
<organism evidence="2 3">
    <name type="scientific">Postia placenta MAD-698-R-SB12</name>
    <dbReference type="NCBI Taxonomy" id="670580"/>
    <lineage>
        <taxon>Eukaryota</taxon>
        <taxon>Fungi</taxon>
        <taxon>Dikarya</taxon>
        <taxon>Basidiomycota</taxon>
        <taxon>Agaricomycotina</taxon>
        <taxon>Agaricomycetes</taxon>
        <taxon>Polyporales</taxon>
        <taxon>Adustoporiaceae</taxon>
        <taxon>Rhodonia</taxon>
    </lineage>
</organism>
<dbReference type="OrthoDB" id="10312577at2759"/>
<keyword evidence="1" id="KW-1133">Transmembrane helix</keyword>
<reference evidence="2 3" key="1">
    <citation type="submission" date="2017-04" db="EMBL/GenBank/DDBJ databases">
        <title>Genome Sequence of the Model Brown-Rot Fungus Postia placenta SB12.</title>
        <authorList>
            <consortium name="DOE Joint Genome Institute"/>
            <person name="Gaskell J."/>
            <person name="Kersten P."/>
            <person name="Larrondo L.F."/>
            <person name="Canessa P."/>
            <person name="Martinez D."/>
            <person name="Hibbett D."/>
            <person name="Schmoll M."/>
            <person name="Kubicek C.P."/>
            <person name="Martinez A.T."/>
            <person name="Yadav J."/>
            <person name="Master E."/>
            <person name="Magnuson J.K."/>
            <person name="James T."/>
            <person name="Yaver D."/>
            <person name="Berka R."/>
            <person name="Labutti K."/>
            <person name="Lipzen A."/>
            <person name="Aerts A."/>
            <person name="Barry K."/>
            <person name="Henrissat B."/>
            <person name="Blanchette R."/>
            <person name="Grigoriev I."/>
            <person name="Cullen D."/>
        </authorList>
    </citation>
    <scope>NUCLEOTIDE SEQUENCE [LARGE SCALE GENOMIC DNA]</scope>
    <source>
        <strain evidence="2 3">MAD-698-R-SB12</strain>
    </source>
</reference>
<feature type="transmembrane region" description="Helical" evidence="1">
    <location>
        <begin position="156"/>
        <end position="179"/>
    </location>
</feature>
<sequence>MDDATLVSLSLDDIESYESVNKLFVKPSLARKLSLLSVSSSDSTDTLLPQPVASSIGTETLHTRTRSILKRLASYIRRSPGMAVSLLDVVDPFIVLLFGIIPALFGFIILGGYEPYHSADGGIWAASAAGGAVLGLVSGILVGTVGLRTETRDRNVWLAIAGLAILAGVFGQALGVIMLPAGKSGGLDVVHALKAICHDELHQTSKSATTVGLVARYYFLHSCFPNQTTYSNAEALTCAWRASGSCIVRVEVITPNDSQDDRVLPRV</sequence>
<keyword evidence="3" id="KW-1185">Reference proteome</keyword>
<gene>
    <name evidence="2" type="ORF">POSPLADRAFT_1049830</name>
</gene>
<dbReference type="Proteomes" id="UP000194127">
    <property type="component" value="Unassembled WGS sequence"/>
</dbReference>
<accession>A0A1X6MNC3</accession>
<name>A0A1X6MNC3_9APHY</name>
<dbReference type="AlphaFoldDB" id="A0A1X6MNC3"/>
<feature type="transmembrane region" description="Helical" evidence="1">
    <location>
        <begin position="86"/>
        <end position="110"/>
    </location>
</feature>
<protein>
    <submittedName>
        <fullName evidence="2">Uncharacterized protein</fullName>
    </submittedName>
</protein>
<proteinExistence type="predicted"/>
<dbReference type="RefSeq" id="XP_024334387.1">
    <property type="nucleotide sequence ID" value="XM_024479853.1"/>
</dbReference>
<dbReference type="EMBL" id="KZ110607">
    <property type="protein sequence ID" value="OSX57593.1"/>
    <property type="molecule type" value="Genomic_DNA"/>
</dbReference>
<feature type="transmembrane region" description="Helical" evidence="1">
    <location>
        <begin position="122"/>
        <end position="144"/>
    </location>
</feature>
<evidence type="ECO:0000256" key="1">
    <source>
        <dbReference type="SAM" id="Phobius"/>
    </source>
</evidence>
<evidence type="ECO:0000313" key="2">
    <source>
        <dbReference type="EMBL" id="OSX57593.1"/>
    </source>
</evidence>
<keyword evidence="1" id="KW-0812">Transmembrane</keyword>